<sequence length="351" mass="36917">MKPTRSTARRRLAGALLGACLAGTMALLASLPAGAEPAIHLSDVERNYRRLLEVLQHSPAALSDPAQRTELTRASALFLAALKRDGSARDALVTDTRNIVASLGDGSFSAAGSIRALQRDAAAGNALQSGPWDPSTLPGAAIAAPIGINLVQKHEGDCVGISVVKAFSTTPTGKDILHRAVRQLGRDRYSVSLPGDPSRTYTLAADSLDQYGTGDPAAAAIVGAMFQYFHLDPAKGSLPTNKVMAVLAGGYGTHARLADRDSSSQDIVGFLGQHADELGSRVAMVFGGKPDRHGDWSRGDGHAFAVIRVDVPGNMVYYTNPWNESVVRKIALSDLASQAAGTSADFEFVRF</sequence>
<keyword evidence="1" id="KW-0732">Signal</keyword>
<gene>
    <name evidence="2" type="ORF">CRM94_15925</name>
</gene>
<dbReference type="AlphaFoldDB" id="A0A2A7SIQ0"/>
<evidence type="ECO:0000256" key="1">
    <source>
        <dbReference type="SAM" id="SignalP"/>
    </source>
</evidence>
<dbReference type="EMBL" id="PDDY01000001">
    <property type="protein sequence ID" value="PEH43517.1"/>
    <property type="molecule type" value="Genomic_DNA"/>
</dbReference>
<proteinExistence type="predicted"/>
<reference evidence="3" key="1">
    <citation type="submission" date="2017-09" db="EMBL/GenBank/DDBJ databases">
        <title>FDA dAtabase for Regulatory Grade micrObial Sequences (FDA-ARGOS): Supporting development and validation of Infectious Disease Dx tests.</title>
        <authorList>
            <person name="Minogue T."/>
            <person name="Wolcott M."/>
            <person name="Wasieloski L."/>
            <person name="Aguilar W."/>
            <person name="Moore D."/>
            <person name="Tallon L."/>
            <person name="Sadzewicz L."/>
            <person name="Ott S."/>
            <person name="Zhao X."/>
            <person name="Nagaraj S."/>
            <person name="Vavikolanu K."/>
            <person name="Aluvathingal J."/>
            <person name="Nadendla S."/>
            <person name="Sichtig H."/>
        </authorList>
    </citation>
    <scope>NUCLEOTIDE SEQUENCE [LARGE SCALE GENOMIC DNA]</scope>
    <source>
        <strain evidence="3">FDAARGOS_390</strain>
    </source>
</reference>
<evidence type="ECO:0000313" key="3">
    <source>
        <dbReference type="Proteomes" id="UP000220629"/>
    </source>
</evidence>
<evidence type="ECO:0008006" key="4">
    <source>
        <dbReference type="Google" id="ProtNLM"/>
    </source>
</evidence>
<feature type="chain" id="PRO_5012043670" description="Calpain catalytic domain-containing protein" evidence="1">
    <location>
        <begin position="36"/>
        <end position="351"/>
    </location>
</feature>
<name>A0A2A7SIQ0_BURGA</name>
<accession>A0A2A7SIQ0</accession>
<organism evidence="2 3">
    <name type="scientific">Burkholderia gladioli</name>
    <name type="common">Pseudomonas marginata</name>
    <name type="synonym">Phytomonas marginata</name>
    <dbReference type="NCBI Taxonomy" id="28095"/>
    <lineage>
        <taxon>Bacteria</taxon>
        <taxon>Pseudomonadati</taxon>
        <taxon>Pseudomonadota</taxon>
        <taxon>Betaproteobacteria</taxon>
        <taxon>Burkholderiales</taxon>
        <taxon>Burkholderiaceae</taxon>
        <taxon>Burkholderia</taxon>
    </lineage>
</organism>
<comment type="caution">
    <text evidence="2">The sequence shown here is derived from an EMBL/GenBank/DDBJ whole genome shotgun (WGS) entry which is preliminary data.</text>
</comment>
<protein>
    <recommendedName>
        <fullName evidence="4">Calpain catalytic domain-containing protein</fullName>
    </recommendedName>
</protein>
<dbReference type="Proteomes" id="UP000220629">
    <property type="component" value="Unassembled WGS sequence"/>
</dbReference>
<dbReference type="RefSeq" id="WP_098153106.1">
    <property type="nucleotide sequence ID" value="NZ_CADEPU010000014.1"/>
</dbReference>
<evidence type="ECO:0000313" key="2">
    <source>
        <dbReference type="EMBL" id="PEH43517.1"/>
    </source>
</evidence>
<feature type="signal peptide" evidence="1">
    <location>
        <begin position="1"/>
        <end position="35"/>
    </location>
</feature>